<dbReference type="EMBL" id="JYJG01000276">
    <property type="protein sequence ID" value="KJK43754.1"/>
    <property type="molecule type" value="Genomic_DNA"/>
</dbReference>
<proteinExistence type="predicted"/>
<keyword evidence="2" id="KW-1185">Reference proteome</keyword>
<name>A0A0F0GJP3_LENAE</name>
<organism evidence="1 2">
    <name type="scientific">Lentzea aerocolonigenes</name>
    <name type="common">Lechevalieria aerocolonigenes</name>
    <name type="synonym">Saccharothrix aerocolonigenes</name>
    <dbReference type="NCBI Taxonomy" id="68170"/>
    <lineage>
        <taxon>Bacteria</taxon>
        <taxon>Bacillati</taxon>
        <taxon>Actinomycetota</taxon>
        <taxon>Actinomycetes</taxon>
        <taxon>Pseudonocardiales</taxon>
        <taxon>Pseudonocardiaceae</taxon>
        <taxon>Lentzea</taxon>
    </lineage>
</organism>
<evidence type="ECO:0000313" key="2">
    <source>
        <dbReference type="Proteomes" id="UP000033393"/>
    </source>
</evidence>
<protein>
    <submittedName>
        <fullName evidence="1">Uncharacterized protein</fullName>
    </submittedName>
</protein>
<evidence type="ECO:0000313" key="1">
    <source>
        <dbReference type="EMBL" id="KJK43754.1"/>
    </source>
</evidence>
<dbReference type="PATRIC" id="fig|68170.10.peg.8228"/>
<dbReference type="Proteomes" id="UP000033393">
    <property type="component" value="Unassembled WGS sequence"/>
</dbReference>
<comment type="caution">
    <text evidence="1">The sequence shown here is derived from an EMBL/GenBank/DDBJ whole genome shotgun (WGS) entry which is preliminary data.</text>
</comment>
<gene>
    <name evidence="1" type="ORF">UK23_31855</name>
</gene>
<reference evidence="1 2" key="1">
    <citation type="submission" date="2015-02" db="EMBL/GenBank/DDBJ databases">
        <authorList>
            <person name="Ju K.-S."/>
            <person name="Doroghazi J.R."/>
            <person name="Metcalf W."/>
        </authorList>
    </citation>
    <scope>NUCLEOTIDE SEQUENCE [LARGE SCALE GENOMIC DNA]</scope>
    <source>
        <strain evidence="1 2">NRRL B-16140</strain>
    </source>
</reference>
<dbReference type="AlphaFoldDB" id="A0A0F0GJP3"/>
<sequence length="158" mass="18060">MLPRMEYTRRDLALAYLNAHEMPESVPSPPESLAARLKTYHQELLRGLRHLFDFSLQDEPALQFFLRSVARSYRTNTYPLSGLLEGGLLFQRVEGTGTLEICAELRETHEQTQERHVDLAEMILALAKPDNGEVVTSEQLNAIGVDDVEPTDPDFEWY</sequence>
<accession>A0A0F0GJP3</accession>